<name>G2GHL1_9ACTN</name>
<protein>
    <submittedName>
        <fullName evidence="1">Uncharacterized protein</fullName>
    </submittedName>
</protein>
<dbReference type="AlphaFoldDB" id="G2GHL1"/>
<dbReference type="EMBL" id="AGBF01000112">
    <property type="protein sequence ID" value="EGX56995.1"/>
    <property type="molecule type" value="Genomic_DNA"/>
</dbReference>
<sequence length="30" mass="2898">MAATEVPRPCSIADTLAQAPGWSAAGPSAA</sequence>
<keyword evidence="2" id="KW-1185">Reference proteome</keyword>
<gene>
    <name evidence="1" type="ORF">SZN_24990</name>
</gene>
<comment type="caution">
    <text evidence="1">The sequence shown here is derived from an EMBL/GenBank/DDBJ whole genome shotgun (WGS) entry which is preliminary data.</text>
</comment>
<reference evidence="1 2" key="1">
    <citation type="submission" date="2011-08" db="EMBL/GenBank/DDBJ databases">
        <authorList>
            <person name="Lin Y."/>
            <person name="Hao X."/>
            <person name="Johnstone L."/>
            <person name="Miller S.J."/>
            <person name="Wei G."/>
            <person name="Rensing C."/>
        </authorList>
    </citation>
    <scope>NUCLEOTIDE SEQUENCE [LARGE SCALE GENOMIC DNA]</scope>
    <source>
        <strain evidence="1 2">K42</strain>
    </source>
</reference>
<proteinExistence type="predicted"/>
<dbReference type="Proteomes" id="UP000004217">
    <property type="component" value="Unassembled WGS sequence"/>
</dbReference>
<dbReference type="PATRIC" id="fig|700597.3.peg.4909"/>
<organism evidence="1 2">
    <name type="scientific">Streptomyces zinciresistens K42</name>
    <dbReference type="NCBI Taxonomy" id="700597"/>
    <lineage>
        <taxon>Bacteria</taxon>
        <taxon>Bacillati</taxon>
        <taxon>Actinomycetota</taxon>
        <taxon>Actinomycetes</taxon>
        <taxon>Kitasatosporales</taxon>
        <taxon>Streptomycetaceae</taxon>
        <taxon>Streptomyces</taxon>
    </lineage>
</organism>
<evidence type="ECO:0000313" key="1">
    <source>
        <dbReference type="EMBL" id="EGX56995.1"/>
    </source>
</evidence>
<accession>G2GHL1</accession>
<evidence type="ECO:0000313" key="2">
    <source>
        <dbReference type="Proteomes" id="UP000004217"/>
    </source>
</evidence>